<accession>A0A2K9E6K8</accession>
<dbReference type="EMBL" id="CP025197">
    <property type="protein sequence ID" value="AUG57106.1"/>
    <property type="molecule type" value="Genomic_DNA"/>
</dbReference>
<evidence type="ECO:0000313" key="3">
    <source>
        <dbReference type="Proteomes" id="UP000233534"/>
    </source>
</evidence>
<protein>
    <recommendedName>
        <fullName evidence="4">DUF5704 domain-containing protein</fullName>
    </recommendedName>
</protein>
<organism evidence="2 3">
    <name type="scientific">Acetivibrio saccincola</name>
    <dbReference type="NCBI Taxonomy" id="1677857"/>
    <lineage>
        <taxon>Bacteria</taxon>
        <taxon>Bacillati</taxon>
        <taxon>Bacillota</taxon>
        <taxon>Clostridia</taxon>
        <taxon>Eubacteriales</taxon>
        <taxon>Oscillospiraceae</taxon>
        <taxon>Acetivibrio</taxon>
    </lineage>
</organism>
<feature type="chain" id="PRO_5014681777" description="DUF5704 domain-containing protein" evidence="1">
    <location>
        <begin position="25"/>
        <end position="878"/>
    </location>
</feature>
<proteinExistence type="predicted"/>
<keyword evidence="1" id="KW-0732">Signal</keyword>
<dbReference type="RefSeq" id="WP_101300114.1">
    <property type="nucleotide sequence ID" value="NZ_CP025197.1"/>
</dbReference>
<name>A0A2K9E6K8_9FIRM</name>
<sequence length="878" mass="101442">MKKHIFKILITSLLIQVISITVSANSTNIKTAEESLDIANKFLEENVLGYYGYFKEKNIKGLEINEALAVKGTPAFNNMPIFVYGSEERASIDAVKEAAIKVIKRPDKEGNSQYRCLGYTVNGDLFANPIFPPDYPPTQNVKTLNGRWVKEPWDYEHPYIQQWINRVVFTPDELYKETGRRDFFAANIVDGPEPQYFSDGGSVEDYVHIIQPPTMYSWGLGIGFYFHNNGQNLRYKTFLLMPFEMLKKDISVQAESIPVGAGAGRKVLVGINVRSTFTEDETADYEWEIIKKSDGSKIPVEYLGHATKEKGKITIPGENERLMYASFSMPEDDVLVRFVINEDGTSPEEKYLGNNVFEAEIKYVESIFEYDEYDIPYNVLSRDFSFNLSKRPSVADLGSPRGEWSGNITGEFRIIRDPKDGLFRKYSEQNNPPVNEVRRSRVERNPIVNFTIERRDFGDDPEGRKWLDINPSTPVVKNGRLFSEGYIQGWDVYECGFEDCELCPHKVLRTAPFNEVTKDLTFNVYVYNGMKNIPSKSFRNEIENNRVDSLNKKMYWESEPYNFNVIRWMCRLDSNGKEYGWTPVDGKYQRTFKQQNSGDIQIKINSPMEIEYMQAREAARQGINRKDLYDKAVFPTDIDLQRFDYPIKSGYYFNPAGKYSFKVETVTYKPVPYDTQEHKDIVNAVINSFNYETDLMYINDYREAVNIKGELLPERGSTFSTRPGRLTARDNIGINGIELVTVLDRNSDESRYTKKVEEIYHEHISGGNTHEYWKMVMEGYEESNTLSSRDNYKYREYVKPGQKMYKITETTEVDIIINKDNINTFTHAHMPDGEYYIRVWMDNIDLGSSSHAYSSLGTLSGVMLDEMYITVKGSMYDD</sequence>
<evidence type="ECO:0000313" key="2">
    <source>
        <dbReference type="EMBL" id="AUG57106.1"/>
    </source>
</evidence>
<dbReference type="KEGG" id="hsc:HVS_05880"/>
<dbReference type="Proteomes" id="UP000233534">
    <property type="component" value="Chromosome"/>
</dbReference>
<feature type="signal peptide" evidence="1">
    <location>
        <begin position="1"/>
        <end position="24"/>
    </location>
</feature>
<evidence type="ECO:0008006" key="4">
    <source>
        <dbReference type="Google" id="ProtNLM"/>
    </source>
</evidence>
<reference evidence="2 3" key="1">
    <citation type="submission" date="2017-12" db="EMBL/GenBank/DDBJ databases">
        <title>Complete genome sequence of Herbivorax saccincola GGR1, a novel Cellulosome-producing hydrolytic bacterium in a thermophilic biogas plant, established by Illumina and Nanopore MinION sequencing.</title>
        <authorList>
            <person name="Pechtl A."/>
            <person name="Ruckert C."/>
            <person name="Koeck D.E."/>
            <person name="Maus I."/>
            <person name="Winkler A."/>
            <person name="Kalinowski J."/>
            <person name="Puhler A."/>
            <person name="Schwarz W.W."/>
            <person name="Zverlov V.V."/>
            <person name="Schluter A."/>
            <person name="Liebl W."/>
        </authorList>
    </citation>
    <scope>NUCLEOTIDE SEQUENCE [LARGE SCALE GENOMIC DNA]</scope>
    <source>
        <strain evidence="3">SR1</strain>
    </source>
</reference>
<keyword evidence="3" id="KW-1185">Reference proteome</keyword>
<dbReference type="NCBIfam" id="NF047340">
    <property type="entry name" value="Athe_2463_dom"/>
    <property type="match status" value="1"/>
</dbReference>
<dbReference type="AlphaFoldDB" id="A0A2K9E6K8"/>
<evidence type="ECO:0000256" key="1">
    <source>
        <dbReference type="SAM" id="SignalP"/>
    </source>
</evidence>
<gene>
    <name evidence="2" type="ORF">HVS_05880</name>
</gene>